<reference evidence="2" key="2">
    <citation type="journal article" date="2015" name="Data Brief">
        <title>Shoot transcriptome of the giant reed, Arundo donax.</title>
        <authorList>
            <person name="Barrero R.A."/>
            <person name="Guerrero F.D."/>
            <person name="Moolhuijzen P."/>
            <person name="Goolsby J.A."/>
            <person name="Tidwell J."/>
            <person name="Bellgard S.E."/>
            <person name="Bellgard M.I."/>
        </authorList>
    </citation>
    <scope>NUCLEOTIDE SEQUENCE</scope>
    <source>
        <tissue evidence="2">Shoot tissue taken approximately 20 cm above the soil surface</tissue>
    </source>
</reference>
<feature type="compositionally biased region" description="Polar residues" evidence="1">
    <location>
        <begin position="231"/>
        <end position="248"/>
    </location>
</feature>
<protein>
    <submittedName>
        <fullName evidence="2">Uncharacterized protein</fullName>
    </submittedName>
</protein>
<feature type="compositionally biased region" description="Basic and acidic residues" evidence="1">
    <location>
        <begin position="253"/>
        <end position="271"/>
    </location>
</feature>
<reference evidence="2" key="1">
    <citation type="submission" date="2014-09" db="EMBL/GenBank/DDBJ databases">
        <authorList>
            <person name="Magalhaes I.L.F."/>
            <person name="Oliveira U."/>
            <person name="Santos F.R."/>
            <person name="Vidigal T.H.D.A."/>
            <person name="Brescovit A.D."/>
            <person name="Santos A.J."/>
        </authorList>
    </citation>
    <scope>NUCLEOTIDE SEQUENCE</scope>
    <source>
        <tissue evidence="2">Shoot tissue taken approximately 20 cm above the soil surface</tissue>
    </source>
</reference>
<organism evidence="2">
    <name type="scientific">Arundo donax</name>
    <name type="common">Giant reed</name>
    <name type="synonym">Donax arundinaceus</name>
    <dbReference type="NCBI Taxonomy" id="35708"/>
    <lineage>
        <taxon>Eukaryota</taxon>
        <taxon>Viridiplantae</taxon>
        <taxon>Streptophyta</taxon>
        <taxon>Embryophyta</taxon>
        <taxon>Tracheophyta</taxon>
        <taxon>Spermatophyta</taxon>
        <taxon>Magnoliopsida</taxon>
        <taxon>Liliopsida</taxon>
        <taxon>Poales</taxon>
        <taxon>Poaceae</taxon>
        <taxon>PACMAD clade</taxon>
        <taxon>Arundinoideae</taxon>
        <taxon>Arundineae</taxon>
        <taxon>Arundo</taxon>
    </lineage>
</organism>
<dbReference type="EMBL" id="GBRH01183140">
    <property type="protein sequence ID" value="JAE14756.1"/>
    <property type="molecule type" value="Transcribed_RNA"/>
</dbReference>
<evidence type="ECO:0000256" key="1">
    <source>
        <dbReference type="SAM" id="MobiDB-lite"/>
    </source>
</evidence>
<sequence>MLGKMAAKRSATSRPSGAPPMPMTRRDERSRRRASSDLVIATSTGGAAGSSVTRYRSTARSAAPKSNRSMRTAVSPMDTDLSSIMNPNTWKRGRGNRVTVGGGGCSPASAASFSLFSRFSLCVQISATRLRCVIATAFTRPVVPDEYSTAAVSDCFTATGGGAATPPSEASLLYSSDPMTTHLRCRGSLAATSGTANATTGRESATWCAYSSAVDAGLADETMAPMDMSAKSITGTSRQEGATTSATSPGRRPSVDQRPPARERTAARKEG</sequence>
<proteinExistence type="predicted"/>
<evidence type="ECO:0000313" key="2">
    <source>
        <dbReference type="EMBL" id="JAE14756.1"/>
    </source>
</evidence>
<feature type="compositionally biased region" description="Polar residues" evidence="1">
    <location>
        <begin position="41"/>
        <end position="72"/>
    </location>
</feature>
<dbReference type="AlphaFoldDB" id="A0A0A9FWS5"/>
<accession>A0A0A9FWS5</accession>
<feature type="region of interest" description="Disordered" evidence="1">
    <location>
        <begin position="1"/>
        <end position="72"/>
    </location>
</feature>
<feature type="region of interest" description="Disordered" evidence="1">
    <location>
        <begin position="229"/>
        <end position="271"/>
    </location>
</feature>
<name>A0A0A9FWS5_ARUDO</name>